<feature type="transmembrane region" description="Helical" evidence="1">
    <location>
        <begin position="310"/>
        <end position="329"/>
    </location>
</feature>
<name>A0A1M7RF85_9BURK</name>
<reference evidence="3" key="1">
    <citation type="submission" date="2016-11" db="EMBL/GenBank/DDBJ databases">
        <authorList>
            <person name="Varghese N."/>
            <person name="Submissions S."/>
        </authorList>
    </citation>
    <scope>NUCLEOTIDE SEQUENCE [LARGE SCALE GENOMIC DNA]</scope>
    <source>
        <strain evidence="3">Sac-22</strain>
    </source>
</reference>
<evidence type="ECO:0000313" key="3">
    <source>
        <dbReference type="Proteomes" id="UP000184339"/>
    </source>
</evidence>
<feature type="transmembrane region" description="Helical" evidence="1">
    <location>
        <begin position="239"/>
        <end position="262"/>
    </location>
</feature>
<keyword evidence="1" id="KW-0472">Membrane</keyword>
<gene>
    <name evidence="2" type="ORF">SAMN05192549_1279</name>
</gene>
<dbReference type="Proteomes" id="UP000184339">
    <property type="component" value="Unassembled WGS sequence"/>
</dbReference>
<proteinExistence type="predicted"/>
<keyword evidence="1" id="KW-1133">Transmembrane helix</keyword>
<accession>A0A1M7RF85</accession>
<dbReference type="EMBL" id="FRCX01000027">
    <property type="protein sequence ID" value="SHN44819.1"/>
    <property type="molecule type" value="Genomic_DNA"/>
</dbReference>
<sequence>MEQGEPDDVQVGATISLSIGEPRSGLGILVRNFEELLSIKSACIREPKRYFLIREAFSRDDEIVPVAVVKYRKLLSFIALLKDCAAYQDDGKAELIFIQSGKFAMPVRFTAAQLAMLEDKTLDRLLAFFDEDTHREQKLSILTNTVLSTVTIAALNKRFQTLLTELEDVLTKFADGYKLFIADFSYDKVRDEFETTKVEYAGKIHKVFTDIQNQLLSIPVASVIVATQMKSGAATDSTIWITNTALLAGAWIFALLFVMLCVNQYRTLKVLDAEIKRQEDVITKKYSSVASMFSDIYQSLHDRIKLQRKFLAGVVFILIFGLLGAHFFYMKMQAAPNVANAIVQQKSTN</sequence>
<evidence type="ECO:0000313" key="2">
    <source>
        <dbReference type="EMBL" id="SHN44819.1"/>
    </source>
</evidence>
<keyword evidence="3" id="KW-1185">Reference proteome</keyword>
<dbReference type="STRING" id="551987.SAMN05192549_1279"/>
<keyword evidence="1" id="KW-0812">Transmembrane</keyword>
<organism evidence="2 3">
    <name type="scientific">Duganella sacchari</name>
    <dbReference type="NCBI Taxonomy" id="551987"/>
    <lineage>
        <taxon>Bacteria</taxon>
        <taxon>Pseudomonadati</taxon>
        <taxon>Pseudomonadota</taxon>
        <taxon>Betaproteobacteria</taxon>
        <taxon>Burkholderiales</taxon>
        <taxon>Oxalobacteraceae</taxon>
        <taxon>Telluria group</taxon>
        <taxon>Duganella</taxon>
    </lineage>
</organism>
<protein>
    <submittedName>
        <fullName evidence="2">Uncharacterized protein</fullName>
    </submittedName>
</protein>
<dbReference type="AlphaFoldDB" id="A0A1M7RF85"/>
<evidence type="ECO:0000256" key="1">
    <source>
        <dbReference type="SAM" id="Phobius"/>
    </source>
</evidence>